<reference evidence="2" key="2">
    <citation type="journal article" date="2008" name="PLoS Biol.">
        <title>Population genomic analysis of strain variation in Leptospirillum group II bacteria involved in acid mine drainage formation.</title>
        <authorList>
            <person name="Simmons S.L."/>
            <person name="Dibartolo G."/>
            <person name="Denef V.J."/>
            <person name="Goltsman D.S."/>
            <person name="Thelen M.P."/>
            <person name="Banfield J.F."/>
        </authorList>
    </citation>
    <scope>NUCLEOTIDE SEQUENCE [LARGE SCALE GENOMIC DNA]</scope>
</reference>
<evidence type="ECO:0000313" key="2">
    <source>
        <dbReference type="EMBL" id="EDZ38378.1"/>
    </source>
</evidence>
<gene>
    <name evidence="2" type="ORF">CGL2_09479002</name>
</gene>
<sequence length="231" mass="25390">MGIEGAVMGFLDEVFDGISGTSGVTYPDCINAKPSNTNDVCIYDESRDHTPHTPPTPLPITPEKCQTSNTEANLREIPVPCSPRIQKITRATNPDELAGAMSDYIPGQLSDSELIELTKAYELKMAEFLPDEWPETPIEQPTLPEASEPCLSGQNQGHPGRITPHLAWDGQEVVILPRCGVCQHFTRDSVNPASGLGTCQVFLLPDGKRQIGRYPMQDPKTETCFERESPR</sequence>
<name>B6AQ57_9BACT</name>
<organism evidence="2">
    <name type="scientific">Leptospirillum sp. Group II '5-way CG'</name>
    <dbReference type="NCBI Taxonomy" id="419541"/>
    <lineage>
        <taxon>Bacteria</taxon>
        <taxon>Pseudomonadati</taxon>
        <taxon>Nitrospirota</taxon>
        <taxon>Nitrospiria</taxon>
        <taxon>Nitrospirales</taxon>
        <taxon>Nitrospiraceae</taxon>
        <taxon>Leptospirillum</taxon>
    </lineage>
</organism>
<dbReference type="AlphaFoldDB" id="B6AQ57"/>
<protein>
    <submittedName>
        <fullName evidence="2">Uncharacterized protein</fullName>
    </submittedName>
</protein>
<proteinExistence type="predicted"/>
<evidence type="ECO:0000256" key="1">
    <source>
        <dbReference type="SAM" id="MobiDB-lite"/>
    </source>
</evidence>
<accession>B6AQ57</accession>
<dbReference type="EMBL" id="DS995261">
    <property type="protein sequence ID" value="EDZ38378.1"/>
    <property type="molecule type" value="Genomic_DNA"/>
</dbReference>
<reference evidence="2" key="1">
    <citation type="journal article" date="2004" name="Nature">
        <title>Community structure and metabolism through reconstruction of microbial genomes from the environment.</title>
        <authorList>
            <person name="Tyson G.W."/>
            <person name="Chapman J."/>
            <person name="Hugenholtz P."/>
            <person name="Allen E.E."/>
            <person name="Ram R.J."/>
            <person name="Richardson P.M."/>
            <person name="Solovyev V.V."/>
            <person name="Rubin E.M."/>
            <person name="Rokhsar D.S."/>
            <person name="Banfield J.F."/>
        </authorList>
    </citation>
    <scope>NUCLEOTIDE SEQUENCE [LARGE SCALE GENOMIC DNA]</scope>
</reference>
<feature type="region of interest" description="Disordered" evidence="1">
    <location>
        <begin position="212"/>
        <end position="231"/>
    </location>
</feature>
<feature type="compositionally biased region" description="Basic and acidic residues" evidence="1">
    <location>
        <begin position="219"/>
        <end position="231"/>
    </location>
</feature>